<protein>
    <submittedName>
        <fullName evidence="1">Uncharacterized protein</fullName>
    </submittedName>
</protein>
<dbReference type="EnsemblMetazoa" id="XM_022789962">
    <property type="protein sequence ID" value="XP_022645697"/>
    <property type="gene ID" value="LOC111243816"/>
</dbReference>
<dbReference type="GeneID" id="111243816"/>
<dbReference type="RefSeq" id="XP_022645697.1">
    <property type="nucleotide sequence ID" value="XM_022789962.1"/>
</dbReference>
<dbReference type="RefSeq" id="XP_022645693.1">
    <property type="nucleotide sequence ID" value="XM_022789958.1"/>
</dbReference>
<dbReference type="AlphaFoldDB" id="A0A7M7J233"/>
<dbReference type="EnsemblMetazoa" id="XM_022789956">
    <property type="protein sequence ID" value="XP_022645691"/>
    <property type="gene ID" value="LOC111243816"/>
</dbReference>
<evidence type="ECO:0000313" key="2">
    <source>
        <dbReference type="Proteomes" id="UP000594260"/>
    </source>
</evidence>
<dbReference type="RefSeq" id="XP_022645698.1">
    <property type="nucleotide sequence ID" value="XM_022789963.1"/>
</dbReference>
<dbReference type="EnsemblMetazoa" id="XM_022789963">
    <property type="protein sequence ID" value="XP_022645698"/>
    <property type="gene ID" value="LOC111243816"/>
</dbReference>
<dbReference type="KEGG" id="vde:111243816"/>
<dbReference type="InParanoid" id="A0A7M7J233"/>
<dbReference type="EnsemblMetazoa" id="XM_022789961">
    <property type="protein sequence ID" value="XP_022645696"/>
    <property type="gene ID" value="LOC111243816"/>
</dbReference>
<name>A0A7M7J233_VARDE</name>
<organism evidence="1 2">
    <name type="scientific">Varroa destructor</name>
    <name type="common">Honeybee mite</name>
    <dbReference type="NCBI Taxonomy" id="109461"/>
    <lineage>
        <taxon>Eukaryota</taxon>
        <taxon>Metazoa</taxon>
        <taxon>Ecdysozoa</taxon>
        <taxon>Arthropoda</taxon>
        <taxon>Chelicerata</taxon>
        <taxon>Arachnida</taxon>
        <taxon>Acari</taxon>
        <taxon>Parasitiformes</taxon>
        <taxon>Mesostigmata</taxon>
        <taxon>Gamasina</taxon>
        <taxon>Dermanyssoidea</taxon>
        <taxon>Varroidae</taxon>
        <taxon>Varroa</taxon>
    </lineage>
</organism>
<dbReference type="OrthoDB" id="6487617at2759"/>
<dbReference type="EnsemblMetazoa" id="XM_022789958">
    <property type="protein sequence ID" value="XP_022645693"/>
    <property type="gene ID" value="LOC111243816"/>
</dbReference>
<dbReference type="RefSeq" id="XP_022645694.1">
    <property type="nucleotide sequence ID" value="XM_022789959.1"/>
</dbReference>
<dbReference type="EnsemblMetazoa" id="XM_022789959">
    <property type="protein sequence ID" value="XP_022645694"/>
    <property type="gene ID" value="LOC111243816"/>
</dbReference>
<dbReference type="EnsemblMetazoa" id="XM_022789960">
    <property type="protein sequence ID" value="XP_022645695"/>
    <property type="gene ID" value="LOC111243816"/>
</dbReference>
<evidence type="ECO:0000313" key="1">
    <source>
        <dbReference type="EnsemblMetazoa" id="XP_022645696"/>
    </source>
</evidence>
<dbReference type="Proteomes" id="UP000594260">
    <property type="component" value="Unplaced"/>
</dbReference>
<dbReference type="RefSeq" id="XP_022645695.1">
    <property type="nucleotide sequence ID" value="XM_022789960.1"/>
</dbReference>
<keyword evidence="2" id="KW-1185">Reference proteome</keyword>
<dbReference type="RefSeq" id="XP_022645691.1">
    <property type="nucleotide sequence ID" value="XM_022789956.1"/>
</dbReference>
<dbReference type="RefSeq" id="XP_022645692.1">
    <property type="nucleotide sequence ID" value="XM_022789957.1"/>
</dbReference>
<accession>A0A7M7J233</accession>
<proteinExistence type="predicted"/>
<dbReference type="RefSeq" id="XP_022645696.1">
    <property type="nucleotide sequence ID" value="XM_022789961.1"/>
</dbReference>
<reference evidence="1" key="1">
    <citation type="submission" date="2021-01" db="UniProtKB">
        <authorList>
            <consortium name="EnsemblMetazoa"/>
        </authorList>
    </citation>
    <scope>IDENTIFICATION</scope>
</reference>
<dbReference type="EnsemblMetazoa" id="XM_022789957">
    <property type="protein sequence ID" value="XP_022645692"/>
    <property type="gene ID" value="LOC111243816"/>
</dbReference>
<sequence length="209" mass="23533">MFASTFTPESQKFILQLNLDQKAVKEMLRSLPYAHLRSVSLPLELRGKASYYAEMVEIARHQSCPHYGRYTYPSNTSNECNIEISACVRLENPEEFYEANGLSLTQGDGSMLDRALELEASLSEATVKCDITLHSVQAMNSFYADYKNGLLDISFRQAILGNPPDQQNREAGQPRYSVKVGLNDRIFAAEKDRLMALEKTAAERKQSGH</sequence>